<comment type="caution">
    <text evidence="2">The sequence shown here is derived from an EMBL/GenBank/DDBJ whole genome shotgun (WGS) entry which is preliminary data.</text>
</comment>
<name>A0A9J5W0M6_SOLCO</name>
<feature type="region of interest" description="Disordered" evidence="1">
    <location>
        <begin position="54"/>
        <end position="81"/>
    </location>
</feature>
<sequence>MTTGRINQVAFLSDARRAPHEPAARRTDGTKAKRGRRSQGAFVRFFRADKEPAKAPCPLRLPNPRIPAAARGPRPRTAKRGKAWDARAAFGFAPHAECEGRKATDCTRAMPRHWVCSTGYRRPTTSLDFPLACSDATDTACGLGRRCPKQGSNLTAQAQYRSCAVRELLRTCTPDTHPDARHHLKTMPCADADAFLASPMLSPP</sequence>
<evidence type="ECO:0000256" key="1">
    <source>
        <dbReference type="SAM" id="MobiDB-lite"/>
    </source>
</evidence>
<dbReference type="EMBL" id="JACXVP010000019">
    <property type="protein sequence ID" value="KAG5568969.1"/>
    <property type="molecule type" value="Genomic_DNA"/>
</dbReference>
<dbReference type="OrthoDB" id="1327410at2759"/>
<protein>
    <submittedName>
        <fullName evidence="2">Uncharacterized protein</fullName>
    </submittedName>
</protein>
<feature type="region of interest" description="Disordered" evidence="1">
    <location>
        <begin position="12"/>
        <end position="39"/>
    </location>
</feature>
<evidence type="ECO:0000313" key="2">
    <source>
        <dbReference type="EMBL" id="KAG5568969.1"/>
    </source>
</evidence>
<dbReference type="Proteomes" id="UP000824120">
    <property type="component" value="Unassembled WGS sequence"/>
</dbReference>
<gene>
    <name evidence="2" type="ORF">H5410_064013</name>
</gene>
<organism evidence="2 3">
    <name type="scientific">Solanum commersonii</name>
    <name type="common">Commerson's wild potato</name>
    <name type="synonym">Commerson's nightshade</name>
    <dbReference type="NCBI Taxonomy" id="4109"/>
    <lineage>
        <taxon>Eukaryota</taxon>
        <taxon>Viridiplantae</taxon>
        <taxon>Streptophyta</taxon>
        <taxon>Embryophyta</taxon>
        <taxon>Tracheophyta</taxon>
        <taxon>Spermatophyta</taxon>
        <taxon>Magnoliopsida</taxon>
        <taxon>eudicotyledons</taxon>
        <taxon>Gunneridae</taxon>
        <taxon>Pentapetalae</taxon>
        <taxon>asterids</taxon>
        <taxon>lamiids</taxon>
        <taxon>Solanales</taxon>
        <taxon>Solanaceae</taxon>
        <taxon>Solanoideae</taxon>
        <taxon>Solaneae</taxon>
        <taxon>Solanum</taxon>
    </lineage>
</organism>
<accession>A0A9J5W0M6</accession>
<dbReference type="AlphaFoldDB" id="A0A9J5W0M6"/>
<evidence type="ECO:0000313" key="3">
    <source>
        <dbReference type="Proteomes" id="UP000824120"/>
    </source>
</evidence>
<reference evidence="2" key="1">
    <citation type="submission" date="2020-09" db="EMBL/GenBank/DDBJ databases">
        <title>De no assembly of potato wild relative species, Solanum commersonii.</title>
        <authorList>
            <person name="Cho K."/>
        </authorList>
    </citation>
    <scope>NUCLEOTIDE SEQUENCE</scope>
    <source>
        <strain evidence="2">LZ3.2</strain>
        <tissue evidence="2">Leaf</tissue>
    </source>
</reference>
<proteinExistence type="predicted"/>
<feature type="compositionally biased region" description="Basic and acidic residues" evidence="1">
    <location>
        <begin position="14"/>
        <end position="31"/>
    </location>
</feature>
<keyword evidence="3" id="KW-1185">Reference proteome</keyword>